<dbReference type="EMBL" id="JAHRIQ010082109">
    <property type="protein sequence ID" value="MEQ2247794.1"/>
    <property type="molecule type" value="Genomic_DNA"/>
</dbReference>
<dbReference type="Gene3D" id="3.30.710.10">
    <property type="entry name" value="Potassium Channel Kv1.1, Chain A"/>
    <property type="match status" value="1"/>
</dbReference>
<protein>
    <recommendedName>
        <fullName evidence="1">Potassium channel tetramerisation-type BTB domain-containing protein</fullName>
    </recommendedName>
</protein>
<reference evidence="2 3" key="1">
    <citation type="submission" date="2021-06" db="EMBL/GenBank/DDBJ databases">
        <authorList>
            <person name="Palmer J.M."/>
        </authorList>
    </citation>
    <scope>NUCLEOTIDE SEQUENCE [LARGE SCALE GENOMIC DNA]</scope>
    <source>
        <strain evidence="3">if_2019</strain>
        <tissue evidence="2">Muscle</tissue>
    </source>
</reference>
<evidence type="ECO:0000313" key="2">
    <source>
        <dbReference type="EMBL" id="MEQ2247794.1"/>
    </source>
</evidence>
<dbReference type="PANTHER" id="PTHR14499">
    <property type="entry name" value="POTASSIUM CHANNEL TETRAMERIZATION DOMAIN-CONTAINING"/>
    <property type="match status" value="1"/>
</dbReference>
<accession>A0ABV0USM8</accession>
<dbReference type="SUPFAM" id="SSF54695">
    <property type="entry name" value="POZ domain"/>
    <property type="match status" value="1"/>
</dbReference>
<dbReference type="InterPro" id="IPR011333">
    <property type="entry name" value="SKP1/BTB/POZ_sf"/>
</dbReference>
<comment type="caution">
    <text evidence="2">The sequence shown here is derived from an EMBL/GenBank/DDBJ whole genome shotgun (WGS) entry which is preliminary data.</text>
</comment>
<proteinExistence type="predicted"/>
<keyword evidence="3" id="KW-1185">Reference proteome</keyword>
<evidence type="ECO:0000313" key="3">
    <source>
        <dbReference type="Proteomes" id="UP001482620"/>
    </source>
</evidence>
<feature type="domain" description="Potassium channel tetramerisation-type BTB" evidence="1">
    <location>
        <begin position="29"/>
        <end position="91"/>
    </location>
</feature>
<sequence>MFRGRKMSLPDYKMTGKQASSAISHSPVVQLNVGGHLFSSTLSTLRKHPDSKLAELFSIQPKVSTDAQGRFFIDRDGSHFGAVLEFLRFTRMRFTTTSNLWSNVWRRRLSCLESWWGGSSSSPGSPTTKRTLRKKYEVGVQQWERPMKNSLFWLGRTLSLPTQ</sequence>
<name>A0ABV0USM8_9TELE</name>
<dbReference type="Pfam" id="PF02214">
    <property type="entry name" value="BTB_2"/>
    <property type="match status" value="1"/>
</dbReference>
<dbReference type="PANTHER" id="PTHR14499:SF3">
    <property type="entry name" value="BTB_POZ DOMAIN-CONTAINING PROTEIN KCTD14"/>
    <property type="match status" value="1"/>
</dbReference>
<evidence type="ECO:0000259" key="1">
    <source>
        <dbReference type="Pfam" id="PF02214"/>
    </source>
</evidence>
<organism evidence="2 3">
    <name type="scientific">Ilyodon furcidens</name>
    <name type="common">goldbreast splitfin</name>
    <dbReference type="NCBI Taxonomy" id="33524"/>
    <lineage>
        <taxon>Eukaryota</taxon>
        <taxon>Metazoa</taxon>
        <taxon>Chordata</taxon>
        <taxon>Craniata</taxon>
        <taxon>Vertebrata</taxon>
        <taxon>Euteleostomi</taxon>
        <taxon>Actinopterygii</taxon>
        <taxon>Neopterygii</taxon>
        <taxon>Teleostei</taxon>
        <taxon>Neoteleostei</taxon>
        <taxon>Acanthomorphata</taxon>
        <taxon>Ovalentaria</taxon>
        <taxon>Atherinomorphae</taxon>
        <taxon>Cyprinodontiformes</taxon>
        <taxon>Goodeidae</taxon>
        <taxon>Ilyodon</taxon>
    </lineage>
</organism>
<gene>
    <name evidence="2" type="ORF">ILYODFUR_012733</name>
</gene>
<dbReference type="InterPro" id="IPR003131">
    <property type="entry name" value="T1-type_BTB"/>
</dbReference>
<dbReference type="Proteomes" id="UP001482620">
    <property type="component" value="Unassembled WGS sequence"/>
</dbReference>